<feature type="domain" description="Phage tail tape measure protein" evidence="4">
    <location>
        <begin position="79"/>
        <end position="241"/>
    </location>
</feature>
<reference evidence="5" key="1">
    <citation type="submission" date="2013-07" db="EMBL/GenBank/DDBJ databases">
        <authorList>
            <person name="McIlroy S."/>
        </authorList>
    </citation>
    <scope>NUCLEOTIDE SEQUENCE [LARGE SCALE GENOMIC DNA]</scope>
    <source>
        <strain evidence="5">Run_A_D11</strain>
    </source>
</reference>
<feature type="coiled-coil region" evidence="2">
    <location>
        <begin position="890"/>
        <end position="917"/>
    </location>
</feature>
<evidence type="ECO:0000256" key="3">
    <source>
        <dbReference type="SAM" id="MobiDB-lite"/>
    </source>
</evidence>
<organism evidence="5 6">
    <name type="scientific">Candidatus Competibacter denitrificans Run_A_D11</name>
    <dbReference type="NCBI Taxonomy" id="1400863"/>
    <lineage>
        <taxon>Bacteria</taxon>
        <taxon>Pseudomonadati</taxon>
        <taxon>Pseudomonadota</taxon>
        <taxon>Gammaproteobacteria</taxon>
        <taxon>Candidatus Competibacteraceae</taxon>
        <taxon>Candidatus Competibacter</taxon>
    </lineage>
</organism>
<feature type="coiled-coil region" evidence="2">
    <location>
        <begin position="1098"/>
        <end position="1173"/>
    </location>
</feature>
<evidence type="ECO:0000313" key="5">
    <source>
        <dbReference type="EMBL" id="CDI04318.1"/>
    </source>
</evidence>
<evidence type="ECO:0000256" key="1">
    <source>
        <dbReference type="ARBA" id="ARBA00022612"/>
    </source>
</evidence>
<sequence length="1420" mass="149615">MAERNLVLQLLITAKDQASGIVSGFVSSAKTQFAALTAAVASAFSFKEAASFEKALDAIRARADETGPALEALIGRAKEAAQTLGPEFGFSATEAAGGIKELVAAGFSADDSLKALKGTLALAAMEEISVAKAAVMISDAIAQFGLKAEDASTVADILAKAAGAVAATATDMAEALKYTGNEASRSGLSLKETAATLDVLAKAGQRGSEAGTGLASVLAILNNPAHAATQALFDLGATSTELSNVLDFLDQRGINASQTIALFGEQGGRVINTLLAQGGSKAIAEFAEKIGAAGKSAEETAKIMQGNFLGALDRFWESLKRVGVELATPKLEPFAKGLDTLTAALNSFASNDRIQAFQKTLADGFSAAYNKVRAFSVDIDWSGIKNSINGAFGAISTAVDKALDSLGSIYSSLTGTLPGAANIGKQAGELFKAAWDGIGQIADGVASGIERIAQALGGSVAPSAQQAKTALDGVTESTTKQATGFQSLWQALKTDALDGLKSTWDSLTRGAADLLAGVNSLAQKGSEFLAGFIRSADFGPLRDLFNAVADAAKRLAATIAESFPRAQGAGETFANSFTIAWSGVVGILAAVVSGTLKVVEAIGRATFEVGKYFNRYSDAEIAKIEANLNGLSESAGEFAGVAARSFEASGKAMDRMRGNAEGAAKQQQQIADAAKAGAEAQKNLAQATAEQAAKQTDAVEKTKQFAEAIQLQQAEVKRLATADQTAEGAKQAHAAATQKLWAMQGDFIESVKVLNGEQYKSAAANDAVKATITTLNATMEEGRAKLEGYTPTLEDLRQTMEKTRQELERVEEAQKKGTLTATKDKSITEQVNEAKKKASDALGAYNSALDRNITNAETAIKTAARQREAHEAVAKSGEALIEASIRLAEIEGNANRVAELTAQKKAEQAEAAKKTADSYWKESEAAAKSAEALQLKYEALLKTDPLNKEAIAKAKESADSARAEAQATKASAIEMAAKIPVMEKEAQQAAIMAGPIGQLTRLYAEQTKEHQRAADASEQYYSVQLKEIEGAIKVAQARGDEAEVAKLQAKQQKVLIEQAEALSAAKATEAADAQKAVDAKALELAADGELSKADKEQIANLQAVADQKKAAAKEAELHAEALQKESDALKQVNDEAKVFDNAAQNAYKFSDAAEDVARRNKEVSETAEKAKNSMEGVNVTLAKFGNQSAIAFGEEGVRRFEMVIRDIQSAINEADIAAERLANEGLRGVGNNANDAALYVEDLANNLDKSESYLNDAARAASENLRQALADARAEAEAMVQSLAEAADATEKEILRLQGKNKEVYELEHQEKLRQLEEEYKKAGELGDAEYRRAKAAEDALHALKLKQLQEQADADAQKNASTETTHTTITSGSAGVSSPTINVNVNASNARLLDSRFKEELARDLKPIFDDLHRRLQSR</sequence>
<evidence type="ECO:0000313" key="6">
    <source>
        <dbReference type="Proteomes" id="UP000035760"/>
    </source>
</evidence>
<gene>
    <name evidence="5" type="ORF">BN873_940013</name>
</gene>
<dbReference type="PANTHER" id="PTHR37813:SF1">
    <property type="entry name" value="FELS-2 PROPHAGE PROTEIN"/>
    <property type="match status" value="1"/>
</dbReference>
<evidence type="ECO:0000259" key="4">
    <source>
        <dbReference type="Pfam" id="PF10145"/>
    </source>
</evidence>
<feature type="region of interest" description="Disordered" evidence="3">
    <location>
        <begin position="1355"/>
        <end position="1377"/>
    </location>
</feature>
<comment type="caution">
    <text evidence="5">The sequence shown here is derived from an EMBL/GenBank/DDBJ whole genome shotgun (WGS) entry which is preliminary data.</text>
</comment>
<accession>W6MEB4</accession>
<keyword evidence="1" id="KW-1188">Viral release from host cell</keyword>
<dbReference type="Proteomes" id="UP000035760">
    <property type="component" value="Unassembled WGS sequence"/>
</dbReference>
<dbReference type="Pfam" id="PF10145">
    <property type="entry name" value="PhageMin_Tail"/>
    <property type="match status" value="1"/>
</dbReference>
<keyword evidence="2" id="KW-0175">Coiled coil</keyword>
<protein>
    <recommendedName>
        <fullName evidence="4">Phage tail tape measure protein domain-containing protein</fullName>
    </recommendedName>
</protein>
<reference evidence="5" key="2">
    <citation type="submission" date="2014-03" db="EMBL/GenBank/DDBJ databases">
        <title>Candidatus Competibacter-lineage genomes retrieved from metagenomes reveal functional metabolic diversity.</title>
        <authorList>
            <person name="McIlroy S.J."/>
            <person name="Albertsen M."/>
            <person name="Andresen E.K."/>
            <person name="Saunders A.M."/>
            <person name="Kristiansen R."/>
            <person name="Stokholm-Bjerregaard M."/>
            <person name="Nielsen K.L."/>
            <person name="Nielsen P.H."/>
        </authorList>
    </citation>
    <scope>NUCLEOTIDE SEQUENCE</scope>
    <source>
        <strain evidence="5">Run_A_D11</strain>
    </source>
</reference>
<dbReference type="OrthoDB" id="28713at2"/>
<keyword evidence="6" id="KW-1185">Reference proteome</keyword>
<dbReference type="PANTHER" id="PTHR37813">
    <property type="entry name" value="FELS-2 PROPHAGE PROTEIN"/>
    <property type="match status" value="1"/>
</dbReference>
<dbReference type="RefSeq" id="WP_048676460.1">
    <property type="nucleotide sequence ID" value="NZ_CBTJ020000107.1"/>
</dbReference>
<dbReference type="STRING" id="1400863.BN873_940013"/>
<proteinExistence type="predicted"/>
<dbReference type="NCBIfam" id="TIGR01760">
    <property type="entry name" value="tape_meas_TP901"/>
    <property type="match status" value="1"/>
</dbReference>
<dbReference type="EMBL" id="CBTJ020000107">
    <property type="protein sequence ID" value="CDI04318.1"/>
    <property type="molecule type" value="Genomic_DNA"/>
</dbReference>
<evidence type="ECO:0000256" key="2">
    <source>
        <dbReference type="SAM" id="Coils"/>
    </source>
</evidence>
<name>W6MEB4_9GAMM</name>
<dbReference type="InterPro" id="IPR010090">
    <property type="entry name" value="Phage_tape_meas"/>
</dbReference>